<name>A0A3S0K7A5_9PROT</name>
<feature type="domain" description="ER-bound oxygenase mpaB/mpaB'/Rubber oxygenase catalytic" evidence="1">
    <location>
        <begin position="100"/>
        <end position="327"/>
    </location>
</feature>
<dbReference type="InterPro" id="IPR018713">
    <property type="entry name" value="MPAB/Lcp_cat_dom"/>
</dbReference>
<evidence type="ECO:0000313" key="2">
    <source>
        <dbReference type="EMBL" id="RTR23589.1"/>
    </source>
</evidence>
<gene>
    <name evidence="2" type="ORF">EJ903_03400</name>
</gene>
<accession>A0A3S0K7A5</accession>
<dbReference type="Pfam" id="PF09995">
    <property type="entry name" value="MPAB_Lcp_cat"/>
    <property type="match status" value="1"/>
</dbReference>
<sequence>MIIPSDYRTGFATAQRIDADLATLYVRHTTIGDPAADAVMEAFRAHPGPLQRDWMRRGIEDGPSALSDAPDAVRAFFADIETPPPWFSPDRALPGCRAFHRNSEMFLGAFVAAVLVEGFSTLISKSFSITGRLVDQGVRRLKQNNLHLVEIFLPGGLERHGEGWKLSVRIRLIHARIRHLLAESEDWDAAAWGTPLSSAHIAYATAAFSGLLLERARALGVTLSAEESESFMMIWRYSGQLMGVDPALLFTDLDSALRLQRVGALCEPPPDIESIILANGLINSAPVVAGITAPHARKALVRRIYTISRALIGDELADRLRYPPGRTFGVLAALRWTNRMERWLYRAVPTLGARRRVGQFQRMLDVSFHEASGISYRMPERLHAEKDAPL</sequence>
<dbReference type="Proteomes" id="UP000277007">
    <property type="component" value="Unassembled WGS sequence"/>
</dbReference>
<protein>
    <submittedName>
        <fullName evidence="2">DUF2236 domain-containing protein</fullName>
    </submittedName>
</protein>
<keyword evidence="3" id="KW-1185">Reference proteome</keyword>
<proteinExistence type="predicted"/>
<dbReference type="PANTHER" id="PTHR37539">
    <property type="entry name" value="SECRETED PROTEIN-RELATED"/>
    <property type="match status" value="1"/>
</dbReference>
<dbReference type="RefSeq" id="WP_126612136.1">
    <property type="nucleotide sequence ID" value="NZ_JBHUCY010000010.1"/>
</dbReference>
<dbReference type="AlphaFoldDB" id="A0A3S0K7A5"/>
<organism evidence="2 3">
    <name type="scientific">Azospirillum griseum</name>
    <dbReference type="NCBI Taxonomy" id="2496639"/>
    <lineage>
        <taxon>Bacteria</taxon>
        <taxon>Pseudomonadati</taxon>
        <taxon>Pseudomonadota</taxon>
        <taxon>Alphaproteobacteria</taxon>
        <taxon>Rhodospirillales</taxon>
        <taxon>Azospirillaceae</taxon>
        <taxon>Azospirillum</taxon>
    </lineage>
</organism>
<dbReference type="GO" id="GO:0016491">
    <property type="term" value="F:oxidoreductase activity"/>
    <property type="evidence" value="ECO:0007669"/>
    <property type="project" value="InterPro"/>
</dbReference>
<dbReference type="EMBL" id="RXMA01000002">
    <property type="protein sequence ID" value="RTR23589.1"/>
    <property type="molecule type" value="Genomic_DNA"/>
</dbReference>
<evidence type="ECO:0000259" key="1">
    <source>
        <dbReference type="Pfam" id="PF09995"/>
    </source>
</evidence>
<dbReference type="OrthoDB" id="7365969at2"/>
<reference evidence="2 3" key="1">
    <citation type="submission" date="2018-12" db="EMBL/GenBank/DDBJ databases">
        <authorList>
            <person name="Yang Y."/>
        </authorList>
    </citation>
    <scope>NUCLEOTIDE SEQUENCE [LARGE SCALE GENOMIC DNA]</scope>
    <source>
        <strain evidence="2 3">L-25-5w-1</strain>
    </source>
</reference>
<dbReference type="InterPro" id="IPR037473">
    <property type="entry name" value="Lcp-like"/>
</dbReference>
<comment type="caution">
    <text evidence="2">The sequence shown here is derived from an EMBL/GenBank/DDBJ whole genome shotgun (WGS) entry which is preliminary data.</text>
</comment>
<dbReference type="PANTHER" id="PTHR37539:SF1">
    <property type="entry name" value="ER-BOUND OXYGENASE MPAB_MPAB'_RUBBER OXYGENASE CATALYTIC DOMAIN-CONTAINING PROTEIN"/>
    <property type="match status" value="1"/>
</dbReference>
<evidence type="ECO:0000313" key="3">
    <source>
        <dbReference type="Proteomes" id="UP000277007"/>
    </source>
</evidence>